<dbReference type="GO" id="GO:0061630">
    <property type="term" value="F:ubiquitin protein ligase activity"/>
    <property type="evidence" value="ECO:0007669"/>
    <property type="project" value="UniProtKB-UniRule"/>
</dbReference>
<feature type="region of interest" description="Disordered" evidence="6">
    <location>
        <begin position="79"/>
        <end position="105"/>
    </location>
</feature>
<comment type="function">
    <text evidence="5">E3 ubiquitin-protein ligase that specifically binds poly-ADP-ribosylated proteins and mediates their ubiquitination and subsequent degradation.</text>
</comment>
<keyword evidence="1 5" id="KW-0479">Metal-binding</keyword>
<dbReference type="SUPFAM" id="SSF117839">
    <property type="entry name" value="WWE domain"/>
    <property type="match status" value="1"/>
</dbReference>
<evidence type="ECO:0000259" key="7">
    <source>
        <dbReference type="PROSITE" id="PS50089"/>
    </source>
</evidence>
<dbReference type="GO" id="GO:0051865">
    <property type="term" value="P:protein autoubiquitination"/>
    <property type="evidence" value="ECO:0007669"/>
    <property type="project" value="UniProtKB-UniRule"/>
</dbReference>
<dbReference type="OrthoDB" id="10065815at2759"/>
<dbReference type="EMBL" id="PDUG01000001">
    <property type="protein sequence ID" value="PIC54833.1"/>
    <property type="molecule type" value="Genomic_DNA"/>
</dbReference>
<comment type="pathway">
    <text evidence="5">Protein modification; protein ubiquitination.</text>
</comment>
<gene>
    <name evidence="9" type="primary">Cni-Y105E8A.14</name>
    <name evidence="9" type="synonym">Cnig_chr_I.g3921</name>
    <name evidence="9" type="ORF">B9Z55_003921</name>
</gene>
<dbReference type="GO" id="GO:0005829">
    <property type="term" value="C:cytosol"/>
    <property type="evidence" value="ECO:0007669"/>
    <property type="project" value="UniProtKB-SubCell"/>
</dbReference>
<dbReference type="InterPro" id="IPR018123">
    <property type="entry name" value="WWE-dom_subgr"/>
</dbReference>
<dbReference type="PANTHER" id="PTHR13417">
    <property type="entry name" value="E3 UBIQUITIN-PROTEIN LIGASE RNF146"/>
    <property type="match status" value="1"/>
</dbReference>
<dbReference type="Gene3D" id="3.30.40.10">
    <property type="entry name" value="Zinc/RING finger domain, C3HC4 (zinc finger)"/>
    <property type="match status" value="1"/>
</dbReference>
<evidence type="ECO:0000313" key="10">
    <source>
        <dbReference type="Proteomes" id="UP000230233"/>
    </source>
</evidence>
<evidence type="ECO:0000259" key="8">
    <source>
        <dbReference type="PROSITE" id="PS50918"/>
    </source>
</evidence>
<dbReference type="STRING" id="1611254.A0A2G5VST4"/>
<dbReference type="GO" id="GO:0072572">
    <property type="term" value="F:poly-ADP-D-ribose binding"/>
    <property type="evidence" value="ECO:0007669"/>
    <property type="project" value="UniProtKB-UniRule"/>
</dbReference>
<feature type="domain" description="RING-type" evidence="7">
    <location>
        <begin position="22"/>
        <end position="62"/>
    </location>
</feature>
<dbReference type="FunFam" id="3.30.40.10:FF:001357">
    <property type="entry name" value="Protein CBG08753"/>
    <property type="match status" value="1"/>
</dbReference>
<organism evidence="9 10">
    <name type="scientific">Caenorhabditis nigoni</name>
    <dbReference type="NCBI Taxonomy" id="1611254"/>
    <lineage>
        <taxon>Eukaryota</taxon>
        <taxon>Metazoa</taxon>
        <taxon>Ecdysozoa</taxon>
        <taxon>Nematoda</taxon>
        <taxon>Chromadorea</taxon>
        <taxon>Rhabditida</taxon>
        <taxon>Rhabditina</taxon>
        <taxon>Rhabditomorpha</taxon>
        <taxon>Rhabditoidea</taxon>
        <taxon>Rhabditidae</taxon>
        <taxon>Peloderinae</taxon>
        <taxon>Caenorhabditis</taxon>
    </lineage>
</organism>
<dbReference type="PROSITE" id="PS00518">
    <property type="entry name" value="ZF_RING_1"/>
    <property type="match status" value="1"/>
</dbReference>
<dbReference type="AlphaFoldDB" id="A0A2G5VST4"/>
<name>A0A2G5VST4_9PELO</name>
<dbReference type="EC" id="2.3.2.27" evidence="5"/>
<dbReference type="SMART" id="SM00678">
    <property type="entry name" value="WWE"/>
    <property type="match status" value="1"/>
</dbReference>
<comment type="catalytic activity">
    <reaction evidence="5">
        <text>S-ubiquitinyl-[E2 ubiquitin-conjugating enzyme]-L-cysteine + [acceptor protein]-L-lysine = [E2 ubiquitin-conjugating enzyme]-L-cysteine + N(6)-ubiquitinyl-[acceptor protein]-L-lysine.</text>
        <dbReference type="EC" id="2.3.2.27"/>
    </reaction>
</comment>
<keyword evidence="5" id="KW-0963">Cytoplasm</keyword>
<evidence type="ECO:0000256" key="2">
    <source>
        <dbReference type="ARBA" id="ARBA00022771"/>
    </source>
</evidence>
<dbReference type="InterPro" id="IPR013083">
    <property type="entry name" value="Znf_RING/FYVE/PHD"/>
</dbReference>
<feature type="domain" description="WWE" evidence="8">
    <location>
        <begin position="114"/>
        <end position="191"/>
    </location>
</feature>
<comment type="subcellular location">
    <subcellularLocation>
        <location evidence="5">Cytoplasm</location>
        <location evidence="5">Cytosol</location>
    </subcellularLocation>
</comment>
<dbReference type="SUPFAM" id="SSF57850">
    <property type="entry name" value="RING/U-box"/>
    <property type="match status" value="1"/>
</dbReference>
<dbReference type="SMART" id="SM00184">
    <property type="entry name" value="RING"/>
    <property type="match status" value="1"/>
</dbReference>
<proteinExistence type="predicted"/>
<keyword evidence="10" id="KW-1185">Reference proteome</keyword>
<keyword evidence="2 4" id="KW-0863">Zinc-finger</keyword>
<dbReference type="Gene3D" id="3.30.720.50">
    <property type="match status" value="1"/>
</dbReference>
<evidence type="ECO:0000256" key="4">
    <source>
        <dbReference type="PROSITE-ProRule" id="PRU00175"/>
    </source>
</evidence>
<dbReference type="Pfam" id="PF00097">
    <property type="entry name" value="zf-C3HC4"/>
    <property type="match status" value="1"/>
</dbReference>
<dbReference type="FunFam" id="3.30.720.50:FF:000010">
    <property type="entry name" value="Zinc finger protein"/>
    <property type="match status" value="1"/>
</dbReference>
<keyword evidence="3 5" id="KW-0862">Zinc</keyword>
<dbReference type="GO" id="GO:0005634">
    <property type="term" value="C:nucleus"/>
    <property type="evidence" value="ECO:0007669"/>
    <property type="project" value="TreeGrafter"/>
</dbReference>
<protein>
    <recommendedName>
        <fullName evidence="5">E3 ubiquitin-protein ligase</fullName>
        <ecNumber evidence="5">2.3.2.27</ecNumber>
    </recommendedName>
</protein>
<dbReference type="Pfam" id="PF02825">
    <property type="entry name" value="WWE"/>
    <property type="match status" value="1"/>
</dbReference>
<dbReference type="GO" id="GO:0006511">
    <property type="term" value="P:ubiquitin-dependent protein catabolic process"/>
    <property type="evidence" value="ECO:0007669"/>
    <property type="project" value="UniProtKB-UniRule"/>
</dbReference>
<dbReference type="PROSITE" id="PS50918">
    <property type="entry name" value="WWE"/>
    <property type="match status" value="1"/>
</dbReference>
<dbReference type="GO" id="GO:0008270">
    <property type="term" value="F:zinc ion binding"/>
    <property type="evidence" value="ECO:0007669"/>
    <property type="project" value="UniProtKB-UniRule"/>
</dbReference>
<dbReference type="InterPro" id="IPR033509">
    <property type="entry name" value="RNF146"/>
</dbReference>
<dbReference type="PROSITE" id="PS50089">
    <property type="entry name" value="ZF_RING_2"/>
    <property type="match status" value="1"/>
</dbReference>
<dbReference type="InterPro" id="IPR001841">
    <property type="entry name" value="Znf_RING"/>
</dbReference>
<comment type="domain">
    <text evidence="5">The WWE domain mediates non-covalent poly(ADP-ribose)-binding.</text>
</comment>
<dbReference type="InterPro" id="IPR037197">
    <property type="entry name" value="WWE_dom_sf"/>
</dbReference>
<dbReference type="GO" id="GO:0016055">
    <property type="term" value="P:Wnt signaling pathway"/>
    <property type="evidence" value="ECO:0007669"/>
    <property type="project" value="InterPro"/>
</dbReference>
<comment type="caution">
    <text evidence="9">The sequence shown here is derived from an EMBL/GenBank/DDBJ whole genome shotgun (WGS) entry which is preliminary data.</text>
</comment>
<dbReference type="InterPro" id="IPR004170">
    <property type="entry name" value="WWE_dom"/>
</dbReference>
<reference evidence="10" key="1">
    <citation type="submission" date="2017-10" db="EMBL/GenBank/DDBJ databases">
        <title>Rapid genome shrinkage in a self-fertile nematode reveals novel sperm competition proteins.</title>
        <authorList>
            <person name="Yin D."/>
            <person name="Schwarz E.M."/>
            <person name="Thomas C.G."/>
            <person name="Felde R.L."/>
            <person name="Korf I.F."/>
            <person name="Cutter A.D."/>
            <person name="Schartner C.M."/>
            <person name="Ralston E.J."/>
            <person name="Meyer B.J."/>
            <person name="Haag E.S."/>
        </authorList>
    </citation>
    <scope>NUCLEOTIDE SEQUENCE [LARGE SCALE GENOMIC DNA]</scope>
    <source>
        <strain evidence="10">JU1422</strain>
    </source>
</reference>
<evidence type="ECO:0000256" key="3">
    <source>
        <dbReference type="ARBA" id="ARBA00022833"/>
    </source>
</evidence>
<dbReference type="CDD" id="cd16564">
    <property type="entry name" value="RING-HC_RNF222"/>
    <property type="match status" value="1"/>
</dbReference>
<evidence type="ECO:0000313" key="9">
    <source>
        <dbReference type="EMBL" id="PIC54833.1"/>
    </source>
</evidence>
<evidence type="ECO:0000256" key="5">
    <source>
        <dbReference type="RuleBase" id="RU367115"/>
    </source>
</evidence>
<comment type="PTM">
    <text evidence="5">Ubiquitinated; autoubiquitinated.</text>
</comment>
<dbReference type="Proteomes" id="UP000230233">
    <property type="component" value="Chromosome I"/>
</dbReference>
<evidence type="ECO:0000256" key="1">
    <source>
        <dbReference type="ARBA" id="ARBA00022723"/>
    </source>
</evidence>
<keyword evidence="5" id="KW-0808">Transferase</keyword>
<feature type="compositionally biased region" description="Basic and acidic residues" evidence="6">
    <location>
        <begin position="95"/>
        <end position="105"/>
    </location>
</feature>
<sequence length="220" mass="24190">MNSKNMTPRRQMAVNAAIDKDCPVCHCEMVLPTAIPACGHKFCFLCLKGVSMAHLGGCPICRGPIDEKIFKKPKQNLDLKMDMPGSPAPSTSNSAEKEVKQEPVDEDVKPDVNALNAALNTAPSKMYWLYQGRHRGWWRFDPRVEKDIEEAYNHRMPITEVTICGQAYVIDIAKMTQYPKNNKGAGRDVKRVDSNEFDTLDVKGLAGVFAASGGAGSSST</sequence>
<dbReference type="InterPro" id="IPR017907">
    <property type="entry name" value="Znf_RING_CS"/>
</dbReference>
<accession>A0A2G5VST4</accession>
<dbReference type="InterPro" id="IPR018957">
    <property type="entry name" value="Znf_C3HC4_RING-type"/>
</dbReference>
<keyword evidence="5" id="KW-0833">Ubl conjugation pathway</keyword>
<evidence type="ECO:0000256" key="6">
    <source>
        <dbReference type="SAM" id="MobiDB-lite"/>
    </source>
</evidence>
<dbReference type="PANTHER" id="PTHR13417:SF2">
    <property type="entry name" value="E3 UBIQUITIN-PROTEIN LIGASE RNF146"/>
    <property type="match status" value="1"/>
</dbReference>